<name>A0A482TW72_9FLAO</name>
<protein>
    <recommendedName>
        <fullName evidence="3">AbiTii domain-containing protein</fullName>
    </recommendedName>
</protein>
<sequence>MEEFEKIIYLVKEISRENGEIQIVEILDNSELDFGQHWSQKNSSIAHSLDINVSPVVFTKRYKDIQNIERKLEILINNISQIYLENVTILPNYNRLEILNSEISSIITVWEDINQLQKKLIEDMKISNQEIDYQNIGNSSRNLMDKLARLVFDPSIHKSEKPNVDLSNGKFKNQFHTYISFSLKGDSNKELKKFAESSIEFTEKAIDLMNQTTHKLDVKKHFAEVCVISTISVISLIKAINEL</sequence>
<dbReference type="RefSeq" id="WP_113666441.1">
    <property type="nucleotide sequence ID" value="NZ_QNVY02000003.1"/>
</dbReference>
<accession>A0A482TW72</accession>
<dbReference type="Proteomes" id="UP000253235">
    <property type="component" value="Unassembled WGS sequence"/>
</dbReference>
<reference evidence="1 2" key="1">
    <citation type="submission" date="2019-01" db="EMBL/GenBank/DDBJ databases">
        <title>Flavobacterium sp. nov. isolated from arctic soil.</title>
        <authorList>
            <person name="Kim D.-U."/>
        </authorList>
    </citation>
    <scope>NUCLEOTIDE SEQUENCE [LARGE SCALE GENOMIC DNA]</scope>
    <source>
        <strain evidence="1 2">Kopri-42</strain>
    </source>
</reference>
<evidence type="ECO:0000313" key="2">
    <source>
        <dbReference type="Proteomes" id="UP000253235"/>
    </source>
</evidence>
<gene>
    <name evidence="1" type="ORF">DR871_011645</name>
</gene>
<organism evidence="1 2">
    <name type="scientific">Flavobacterium petrolei</name>
    <dbReference type="NCBI Taxonomy" id="2259594"/>
    <lineage>
        <taxon>Bacteria</taxon>
        <taxon>Pseudomonadati</taxon>
        <taxon>Bacteroidota</taxon>
        <taxon>Flavobacteriia</taxon>
        <taxon>Flavobacteriales</taxon>
        <taxon>Flavobacteriaceae</taxon>
        <taxon>Flavobacterium</taxon>
    </lineage>
</organism>
<evidence type="ECO:0008006" key="3">
    <source>
        <dbReference type="Google" id="ProtNLM"/>
    </source>
</evidence>
<dbReference type="EMBL" id="QNVY02000003">
    <property type="protein sequence ID" value="RYJ51826.1"/>
    <property type="molecule type" value="Genomic_DNA"/>
</dbReference>
<proteinExistence type="predicted"/>
<evidence type="ECO:0000313" key="1">
    <source>
        <dbReference type="EMBL" id="RYJ51826.1"/>
    </source>
</evidence>
<dbReference type="OrthoDB" id="1442777at2"/>
<keyword evidence="2" id="KW-1185">Reference proteome</keyword>
<comment type="caution">
    <text evidence="1">The sequence shown here is derived from an EMBL/GenBank/DDBJ whole genome shotgun (WGS) entry which is preliminary data.</text>
</comment>
<dbReference type="AlphaFoldDB" id="A0A482TW72"/>